<dbReference type="CDD" id="cd00085">
    <property type="entry name" value="HNHc"/>
    <property type="match status" value="1"/>
</dbReference>
<evidence type="ECO:0000313" key="2">
    <source>
        <dbReference type="EMBL" id="GGG20642.1"/>
    </source>
</evidence>
<feature type="signal peptide" evidence="1">
    <location>
        <begin position="1"/>
        <end position="28"/>
    </location>
</feature>
<evidence type="ECO:0008006" key="4">
    <source>
        <dbReference type="Google" id="ProtNLM"/>
    </source>
</evidence>
<gene>
    <name evidence="2" type="ORF">GCM10010913_48610</name>
</gene>
<dbReference type="Proteomes" id="UP000608420">
    <property type="component" value="Unassembled WGS sequence"/>
</dbReference>
<comment type="caution">
    <text evidence="2">The sequence shown here is derived from an EMBL/GenBank/DDBJ whole genome shotgun (WGS) entry which is preliminary data.</text>
</comment>
<evidence type="ECO:0000313" key="3">
    <source>
        <dbReference type="Proteomes" id="UP000608420"/>
    </source>
</evidence>
<proteinExistence type="predicted"/>
<keyword evidence="1" id="KW-0732">Signal</keyword>
<dbReference type="RefSeq" id="WP_188831536.1">
    <property type="nucleotide sequence ID" value="NZ_BMIW01000080.1"/>
</dbReference>
<accession>A0ABQ1W9G2</accession>
<reference evidence="3" key="1">
    <citation type="journal article" date="2019" name="Int. J. Syst. Evol. Microbiol.">
        <title>The Global Catalogue of Microorganisms (GCM) 10K type strain sequencing project: providing services to taxonomists for standard genome sequencing and annotation.</title>
        <authorList>
            <consortium name="The Broad Institute Genomics Platform"/>
            <consortium name="The Broad Institute Genome Sequencing Center for Infectious Disease"/>
            <person name="Wu L."/>
            <person name="Ma J."/>
        </authorList>
    </citation>
    <scope>NUCLEOTIDE SEQUENCE [LARGE SCALE GENOMIC DNA]</scope>
    <source>
        <strain evidence="3">CGMCC 1.15420</strain>
    </source>
</reference>
<feature type="chain" id="PRO_5045472561" description="HNH endonuclease" evidence="1">
    <location>
        <begin position="29"/>
        <end position="294"/>
    </location>
</feature>
<name>A0ABQ1W9G2_9BACL</name>
<keyword evidence="3" id="KW-1185">Reference proteome</keyword>
<protein>
    <recommendedName>
        <fullName evidence="4">HNH endonuclease</fullName>
    </recommendedName>
</protein>
<dbReference type="EMBL" id="BMIW01000080">
    <property type="protein sequence ID" value="GGG20642.1"/>
    <property type="molecule type" value="Genomic_DNA"/>
</dbReference>
<organism evidence="2 3">
    <name type="scientific">Paenibacillus aceti</name>
    <dbReference type="NCBI Taxonomy" id="1820010"/>
    <lineage>
        <taxon>Bacteria</taxon>
        <taxon>Bacillati</taxon>
        <taxon>Bacillota</taxon>
        <taxon>Bacilli</taxon>
        <taxon>Bacillales</taxon>
        <taxon>Paenibacillaceae</taxon>
        <taxon>Paenibacillus</taxon>
    </lineage>
</organism>
<sequence length="294" mass="33019">MKIAFKKMLVVFTIFIVSLCSFSSYSFAESIQSINVNQKSIVYPTPIENNQEIFIHVDAYGNPTIEVPDKYNTEKNNIEVYNNSVSTIGFTSDAMPDAGNKRIRVSSIVSKITGNSPSQVSIAFQLYRASTRSGSMRLEASSFKSLLFPSMGSSTSDYINLSRTGYYKVRFTYSMAYTTGERPTSATTETGVTLLNRMAREFPGGYTDPISGSSIGEPNADWTKTSSPVSWTKTDRNNFRNWYISTYNQPNYNWTNVEIHHIQPREYGGTNSYSNLIPLPKGVHTLYTSWFAGY</sequence>
<evidence type="ECO:0000256" key="1">
    <source>
        <dbReference type="SAM" id="SignalP"/>
    </source>
</evidence>
<dbReference type="InterPro" id="IPR003615">
    <property type="entry name" value="HNH_nuc"/>
</dbReference>